<dbReference type="OrthoDB" id="573055at2"/>
<name>A0A2U2N8T4_9GAMM</name>
<feature type="signal peptide" evidence="1">
    <location>
        <begin position="1"/>
        <end position="18"/>
    </location>
</feature>
<feature type="chain" id="PRO_5015514754" evidence="1">
    <location>
        <begin position="19"/>
        <end position="121"/>
    </location>
</feature>
<dbReference type="EMBL" id="QFFI01000002">
    <property type="protein sequence ID" value="PWG65560.1"/>
    <property type="molecule type" value="Genomic_DNA"/>
</dbReference>
<accession>A0A2U2N8T4</accession>
<sequence length="121" mass="13076">MRSACTLLALLCLAPAAAAGEADVLDVTVGTEGDRRYRFTVTVRHADEGWDHYADRWEIRGPESEVLGVRELLHPHVDEQPFTRSLGGVEIPAGVNEVQVRARDSVHGYGGAEVTVALPGD</sequence>
<dbReference type="Proteomes" id="UP000245474">
    <property type="component" value="Unassembled WGS sequence"/>
</dbReference>
<evidence type="ECO:0000313" key="3">
    <source>
        <dbReference type="Proteomes" id="UP000245474"/>
    </source>
</evidence>
<keyword evidence="3" id="KW-1185">Reference proteome</keyword>
<protein>
    <submittedName>
        <fullName evidence="2">Uncharacterized protein</fullName>
    </submittedName>
</protein>
<comment type="caution">
    <text evidence="2">The sequence shown here is derived from an EMBL/GenBank/DDBJ whole genome shotgun (WGS) entry which is preliminary data.</text>
</comment>
<keyword evidence="1" id="KW-0732">Signal</keyword>
<organism evidence="2 3">
    <name type="scientific">Sediminicurvatus halobius</name>
    <dbReference type="NCBI Taxonomy" id="2182432"/>
    <lineage>
        <taxon>Bacteria</taxon>
        <taxon>Pseudomonadati</taxon>
        <taxon>Pseudomonadota</taxon>
        <taxon>Gammaproteobacteria</taxon>
        <taxon>Chromatiales</taxon>
        <taxon>Ectothiorhodospiraceae</taxon>
        <taxon>Sediminicurvatus</taxon>
    </lineage>
</organism>
<proteinExistence type="predicted"/>
<gene>
    <name evidence="2" type="ORF">DEM34_01735</name>
</gene>
<evidence type="ECO:0000256" key="1">
    <source>
        <dbReference type="SAM" id="SignalP"/>
    </source>
</evidence>
<dbReference type="AlphaFoldDB" id="A0A2U2N8T4"/>
<reference evidence="2 3" key="1">
    <citation type="submission" date="2018-05" db="EMBL/GenBank/DDBJ databases">
        <title>Spiribacter halobius sp. nov., a moderately halophilic bacterium isolated from marine solar saltern.</title>
        <authorList>
            <person name="Zheng W.-S."/>
            <person name="Lu D.-C."/>
            <person name="Du Z.-J."/>
        </authorList>
    </citation>
    <scope>NUCLEOTIDE SEQUENCE [LARGE SCALE GENOMIC DNA]</scope>
    <source>
        <strain evidence="2 3">E85</strain>
    </source>
</reference>
<evidence type="ECO:0000313" key="2">
    <source>
        <dbReference type="EMBL" id="PWG65560.1"/>
    </source>
</evidence>